<accession>A0ABS0AYT5</accession>
<proteinExistence type="predicted"/>
<dbReference type="Proteomes" id="UP001194714">
    <property type="component" value="Unassembled WGS sequence"/>
</dbReference>
<reference evidence="2 3" key="1">
    <citation type="submission" date="2020-01" db="EMBL/GenBank/DDBJ databases">
        <title>Draft genome sequence of Cand. Neptunochlamydia vexilliferae K9.</title>
        <authorList>
            <person name="Schulz F."/>
            <person name="Koestlbacher S."/>
            <person name="Wascher F."/>
            <person name="Pizzetti I."/>
            <person name="Horn M."/>
        </authorList>
    </citation>
    <scope>NUCLEOTIDE SEQUENCE [LARGE SCALE GENOMIC DNA]</scope>
    <source>
        <strain evidence="2 3">K9</strain>
    </source>
</reference>
<dbReference type="Gene3D" id="3.40.50.300">
    <property type="entry name" value="P-loop containing nucleotide triphosphate hydrolases"/>
    <property type="match status" value="1"/>
</dbReference>
<evidence type="ECO:0000259" key="1">
    <source>
        <dbReference type="Pfam" id="PF01637"/>
    </source>
</evidence>
<feature type="domain" description="ATPase" evidence="1">
    <location>
        <begin position="20"/>
        <end position="230"/>
    </location>
</feature>
<dbReference type="SUPFAM" id="SSF52540">
    <property type="entry name" value="P-loop containing nucleoside triphosphate hydrolases"/>
    <property type="match status" value="1"/>
</dbReference>
<dbReference type="PANTHER" id="PTHR34704">
    <property type="entry name" value="ATPASE"/>
    <property type="match status" value="1"/>
</dbReference>
<dbReference type="InterPro" id="IPR011579">
    <property type="entry name" value="ATPase_dom"/>
</dbReference>
<organism evidence="2 3">
    <name type="scientific">Candidatus Neptunichlamydia vexilliferae</name>
    <dbReference type="NCBI Taxonomy" id="1651774"/>
    <lineage>
        <taxon>Bacteria</taxon>
        <taxon>Pseudomonadati</taxon>
        <taxon>Chlamydiota</taxon>
        <taxon>Chlamydiia</taxon>
        <taxon>Parachlamydiales</taxon>
        <taxon>Simkaniaceae</taxon>
        <taxon>Candidatus Neptunichlamydia</taxon>
    </lineage>
</organism>
<evidence type="ECO:0000313" key="2">
    <source>
        <dbReference type="EMBL" id="MBF5059284.1"/>
    </source>
</evidence>
<sequence length="496" mass="57222">MYNQPNVEGSYMAEQKIIGRKKELKALKTIYNSGESEFLAVYGRRRVGKTYLIREFFKNKGTYFELTGQKEGTLAEQLENFATVFSETFFEGMSVKRPKSWKKAFALLTKQLDKLPKGKKCILFFDELPWLARARSGFVQALDYYWNRYWSSRRNLILIVCGSAASWMLDHLINAKGGLYNRLTRVILLRPYTLGETLDYLNAKGVRCTDKQLCNLYMVFGGIPYYLKQVSKGMSVAQAINRVCFQKEGLLYSEFDRLFKSLFDGAEVHHKIVKAVSKSRKGISRDALIKEVGATTGGTFKKRLFELEAAGFIQSYIPYGNKRKEQFYRIIDEYVFFYLHWISPLKKRGVEGGKSYWQAKAKTPKAVAWMGYAFETLCLKHVDQIKEALELDAIACETGSWRYLPKEGSRDQGAQVDLLFDRDDGIITLCEIKFSEKVFTVDKACAKELAKKLTVFEKYFKTNKQVQLAMITFAGMKDSIWSEDLIDQDMIFEELF</sequence>
<name>A0ABS0AYT5_9BACT</name>
<dbReference type="InterPro" id="IPR027417">
    <property type="entry name" value="P-loop_NTPase"/>
</dbReference>
<gene>
    <name evidence="2" type="ORF">NEPTK9_000793</name>
</gene>
<protein>
    <recommendedName>
        <fullName evidence="1">ATPase domain-containing protein</fullName>
    </recommendedName>
</protein>
<keyword evidence="3" id="KW-1185">Reference proteome</keyword>
<comment type="caution">
    <text evidence="2">The sequence shown here is derived from an EMBL/GenBank/DDBJ whole genome shotgun (WGS) entry which is preliminary data.</text>
</comment>
<evidence type="ECO:0000313" key="3">
    <source>
        <dbReference type="Proteomes" id="UP001194714"/>
    </source>
</evidence>
<dbReference type="Pfam" id="PF01637">
    <property type="entry name" value="ATPase_2"/>
    <property type="match status" value="1"/>
</dbReference>
<dbReference type="PANTHER" id="PTHR34704:SF1">
    <property type="entry name" value="ATPASE"/>
    <property type="match status" value="1"/>
</dbReference>
<dbReference type="EMBL" id="JAAEJV010000016">
    <property type="protein sequence ID" value="MBF5059284.1"/>
    <property type="molecule type" value="Genomic_DNA"/>
</dbReference>